<evidence type="ECO:0000313" key="2">
    <source>
        <dbReference type="Proteomes" id="UP001320706"/>
    </source>
</evidence>
<proteinExistence type="predicted"/>
<sequence length="79" mass="9130">MGLHSILKKLTGRKKKESGVVYTHPNVDINHPIADASFAHHTWETAGQYGCKGSCCEKKKWKRQYKKVMERCQNKRLSQ</sequence>
<gene>
    <name evidence="1" type="ORF">M8818_006053</name>
</gene>
<reference evidence="1" key="1">
    <citation type="submission" date="2024-02" db="EMBL/GenBank/DDBJ databases">
        <title>Metagenome Assembled Genome of Zalaria obscura JY119.</title>
        <authorList>
            <person name="Vighnesh L."/>
            <person name="Jagadeeshwari U."/>
            <person name="Venkata Ramana C."/>
            <person name="Sasikala C."/>
        </authorList>
    </citation>
    <scope>NUCLEOTIDE SEQUENCE</scope>
    <source>
        <strain evidence="1">JY119</strain>
    </source>
</reference>
<name>A0ACC3S6T1_9PEZI</name>
<accession>A0ACC3S6T1</accession>
<dbReference type="Proteomes" id="UP001320706">
    <property type="component" value="Unassembled WGS sequence"/>
</dbReference>
<evidence type="ECO:0000313" key="1">
    <source>
        <dbReference type="EMBL" id="KAK8200738.1"/>
    </source>
</evidence>
<protein>
    <submittedName>
        <fullName evidence="1">Uncharacterized protein</fullName>
    </submittedName>
</protein>
<keyword evidence="2" id="KW-1185">Reference proteome</keyword>
<organism evidence="1 2">
    <name type="scientific">Zalaria obscura</name>
    <dbReference type="NCBI Taxonomy" id="2024903"/>
    <lineage>
        <taxon>Eukaryota</taxon>
        <taxon>Fungi</taxon>
        <taxon>Dikarya</taxon>
        <taxon>Ascomycota</taxon>
        <taxon>Pezizomycotina</taxon>
        <taxon>Dothideomycetes</taxon>
        <taxon>Dothideomycetidae</taxon>
        <taxon>Dothideales</taxon>
        <taxon>Zalariaceae</taxon>
        <taxon>Zalaria</taxon>
    </lineage>
</organism>
<dbReference type="EMBL" id="JAMKPW020000038">
    <property type="protein sequence ID" value="KAK8200738.1"/>
    <property type="molecule type" value="Genomic_DNA"/>
</dbReference>
<comment type="caution">
    <text evidence="1">The sequence shown here is derived from an EMBL/GenBank/DDBJ whole genome shotgun (WGS) entry which is preliminary data.</text>
</comment>